<reference evidence="2 3" key="1">
    <citation type="submission" date="2017-02" db="EMBL/GenBank/DDBJ databases">
        <authorList>
            <person name="Peterson S.W."/>
        </authorList>
    </citation>
    <scope>NUCLEOTIDE SEQUENCE [LARGE SCALE GENOMIC DNA]</scope>
    <source>
        <strain evidence="2 3">ATCC 49788</strain>
    </source>
</reference>
<sequence>MKIYPLLLLIALFLFSHWVVLAETPNEAHISIKQLEARISTLEDLLQDLQQKQSNANLVTAPFKVVDKQGNVLMQINNNGNFTSLILNSQEKENSVVMATGAYGSRLMLVDGSNSALVEAHEDGSHITVANADVKALLGSGEDGRDGLVIQTPGIAPAAQENTGGNQGAGGGQMSAEISTQTGKKLALRLSDDQGKIVVSAGSNPAAAGSGTVKVANTKGENVAFMGATLEGEHGVVGVAKGGKDVIALLAEPRLVAVYNDTGAPIVSMGKSDKSDAGNLTARDSAGDGVFSAGYNSAVGGGDACVYRAKRQNKFCLGIGLPGMMGTMGN</sequence>
<accession>A0A1T4VYZ3</accession>
<dbReference type="AlphaFoldDB" id="A0A1T4VYZ3"/>
<organism evidence="2 3">
    <name type="scientific">Thiothrix eikelboomii</name>
    <dbReference type="NCBI Taxonomy" id="92487"/>
    <lineage>
        <taxon>Bacteria</taxon>
        <taxon>Pseudomonadati</taxon>
        <taxon>Pseudomonadota</taxon>
        <taxon>Gammaproteobacteria</taxon>
        <taxon>Thiotrichales</taxon>
        <taxon>Thiotrichaceae</taxon>
        <taxon>Thiothrix</taxon>
    </lineage>
</organism>
<proteinExistence type="predicted"/>
<keyword evidence="1" id="KW-0175">Coiled coil</keyword>
<dbReference type="EMBL" id="FUYB01000002">
    <property type="protein sequence ID" value="SKA69701.1"/>
    <property type="molecule type" value="Genomic_DNA"/>
</dbReference>
<keyword evidence="3" id="KW-1185">Reference proteome</keyword>
<name>A0A1T4VYZ3_9GAMM</name>
<feature type="coiled-coil region" evidence="1">
    <location>
        <begin position="32"/>
        <end position="59"/>
    </location>
</feature>
<evidence type="ECO:0000313" key="3">
    <source>
        <dbReference type="Proteomes" id="UP000190460"/>
    </source>
</evidence>
<evidence type="ECO:0000256" key="1">
    <source>
        <dbReference type="SAM" id="Coils"/>
    </source>
</evidence>
<protein>
    <submittedName>
        <fullName evidence="2">Uncharacterized protein</fullName>
    </submittedName>
</protein>
<gene>
    <name evidence="2" type="ORF">SAMN02745130_00551</name>
</gene>
<dbReference type="Proteomes" id="UP000190460">
    <property type="component" value="Unassembled WGS sequence"/>
</dbReference>
<dbReference type="RefSeq" id="WP_078921042.1">
    <property type="nucleotide sequence ID" value="NZ_FUYB01000002.1"/>
</dbReference>
<dbReference type="OrthoDB" id="8450760at2"/>
<evidence type="ECO:0000313" key="2">
    <source>
        <dbReference type="EMBL" id="SKA69701.1"/>
    </source>
</evidence>